<evidence type="ECO:0000256" key="1">
    <source>
        <dbReference type="ARBA" id="ARBA00022614"/>
    </source>
</evidence>
<evidence type="ECO:0000256" key="2">
    <source>
        <dbReference type="ARBA" id="ARBA00022729"/>
    </source>
</evidence>
<keyword evidence="4" id="KW-1133">Transmembrane helix</keyword>
<keyword evidence="1" id="KW-0433">Leucine-rich repeat</keyword>
<keyword evidence="4" id="KW-0812">Transmembrane</keyword>
<keyword evidence="3" id="KW-0677">Repeat</keyword>
<dbReference type="Proteomes" id="UP001307889">
    <property type="component" value="Chromosome 2"/>
</dbReference>
<protein>
    <submittedName>
        <fullName evidence="6">LRRCT</fullName>
    </submittedName>
</protein>
<feature type="transmembrane region" description="Helical" evidence="4">
    <location>
        <begin position="654"/>
        <end position="677"/>
    </location>
</feature>
<dbReference type="Pfam" id="PF13855">
    <property type="entry name" value="LRR_8"/>
    <property type="match status" value="2"/>
</dbReference>
<evidence type="ECO:0000256" key="3">
    <source>
        <dbReference type="ARBA" id="ARBA00022737"/>
    </source>
</evidence>
<dbReference type="Pfam" id="PF12799">
    <property type="entry name" value="LRR_4"/>
    <property type="match status" value="1"/>
</dbReference>
<evidence type="ECO:0000313" key="6">
    <source>
        <dbReference type="EMBL" id="BES90839.1"/>
    </source>
</evidence>
<dbReference type="InterPro" id="IPR025875">
    <property type="entry name" value="Leu-rich_rpt_4"/>
</dbReference>
<accession>A0ABN7AI18</accession>
<evidence type="ECO:0000256" key="4">
    <source>
        <dbReference type="SAM" id="Phobius"/>
    </source>
</evidence>
<dbReference type="InterPro" id="IPR003591">
    <property type="entry name" value="Leu-rich_rpt_typical-subtyp"/>
</dbReference>
<dbReference type="InterPro" id="IPR000483">
    <property type="entry name" value="Cys-rich_flank_reg_C"/>
</dbReference>
<dbReference type="PANTHER" id="PTHR24369:SF210">
    <property type="entry name" value="CHAOPTIN-RELATED"/>
    <property type="match status" value="1"/>
</dbReference>
<feature type="transmembrane region" description="Helical" evidence="4">
    <location>
        <begin position="20"/>
        <end position="39"/>
    </location>
</feature>
<evidence type="ECO:0000259" key="5">
    <source>
        <dbReference type="SMART" id="SM00082"/>
    </source>
</evidence>
<keyword evidence="4" id="KW-0472">Membrane</keyword>
<dbReference type="InterPro" id="IPR001611">
    <property type="entry name" value="Leu-rich_rpt"/>
</dbReference>
<dbReference type="SMART" id="SM00369">
    <property type="entry name" value="LRR_TYP"/>
    <property type="match status" value="7"/>
</dbReference>
<dbReference type="Gene3D" id="3.80.10.10">
    <property type="entry name" value="Ribonuclease Inhibitor"/>
    <property type="match status" value="3"/>
</dbReference>
<feature type="domain" description="LRRCT" evidence="5">
    <location>
        <begin position="379"/>
        <end position="431"/>
    </location>
</feature>
<dbReference type="SMART" id="SM00082">
    <property type="entry name" value="LRRCT"/>
    <property type="match status" value="1"/>
</dbReference>
<dbReference type="SUPFAM" id="SSF52058">
    <property type="entry name" value="L domain-like"/>
    <property type="match status" value="1"/>
</dbReference>
<name>A0ABN7AI18_9HEMI</name>
<sequence>MVQSGPSARSAPASLDLAKMWVMVMVIICGAAAGLRASWVCPDIRDVSCSCYNPHTLRCTGNQSALELIGSTLRNLPSAHMVSLLDCSIQGLVHIKEPILMGVSLHGLVISSRVLISVAENAFDGLRYPLEALGFPNNQLAYVPILAISKLTQLTRLDLSHNRLPTLGSHSFQKLYNLQFLDLSWNRLTNISSSAFSDLSRLKTLRLQSNYLSCGVVSRMKGLTNLQNLDLNNNRLTGPLGPGTLPNLPRLRALNIAHNQISSILTNAFLGYDMLESLNAESNMIDVLEDHGFMSLSKLETLNLAHNRIIAFSELSFAHLTNLTSLDLSGNFLRALSVDLLAPLKNLQELRLDGNDISMISAEAIEGATHLKTLTLTDNPLNCDCSLIGFAEWLNRTNIDQKNHGNAVCAIPPSLENAFVRDLPADQLVCDQGDSLAGTGSMPVSGSGVMLQGFDYNGTHVSLLWMVDSHTPYRCGELFIYEELGAHEVLLETQSLTCNSSSTDNPRLLSITHNVTRLEKGHNYRYCLTMVELRQKVKYDFQNSLALGCSQIMALKVVTPPRIADIQAVNSALAFLEVYVESWPPSSLCSGVIVVYVDSNIENQTPFLCNVSKYNITELPTYGPYKVCVVIDENGSRCVSAVGQHILPDPYTPFFTLLFLVIFLVGLLVAVMTYEYCRKKARQPKLQEQCFLATHPEENQSTGYMKLHATTKL</sequence>
<reference evidence="6 7" key="1">
    <citation type="submission" date="2023-09" db="EMBL/GenBank/DDBJ databases">
        <title>Nesidiocoris tenuis whole genome shotgun sequence.</title>
        <authorList>
            <person name="Shibata T."/>
            <person name="Shimoda M."/>
            <person name="Kobayashi T."/>
            <person name="Uehara T."/>
        </authorList>
    </citation>
    <scope>NUCLEOTIDE SEQUENCE [LARGE SCALE GENOMIC DNA]</scope>
    <source>
        <strain evidence="6 7">Japan</strain>
    </source>
</reference>
<evidence type="ECO:0000313" key="7">
    <source>
        <dbReference type="Proteomes" id="UP001307889"/>
    </source>
</evidence>
<dbReference type="PANTHER" id="PTHR24369">
    <property type="entry name" value="ANTIGEN BSP, PUTATIVE-RELATED"/>
    <property type="match status" value="1"/>
</dbReference>
<keyword evidence="2" id="KW-0732">Signal</keyword>
<dbReference type="PROSITE" id="PS51450">
    <property type="entry name" value="LRR"/>
    <property type="match status" value="4"/>
</dbReference>
<gene>
    <name evidence="6" type="ORF">NTJ_03647</name>
</gene>
<organism evidence="6 7">
    <name type="scientific">Nesidiocoris tenuis</name>
    <dbReference type="NCBI Taxonomy" id="355587"/>
    <lineage>
        <taxon>Eukaryota</taxon>
        <taxon>Metazoa</taxon>
        <taxon>Ecdysozoa</taxon>
        <taxon>Arthropoda</taxon>
        <taxon>Hexapoda</taxon>
        <taxon>Insecta</taxon>
        <taxon>Pterygota</taxon>
        <taxon>Neoptera</taxon>
        <taxon>Paraneoptera</taxon>
        <taxon>Hemiptera</taxon>
        <taxon>Heteroptera</taxon>
        <taxon>Panheteroptera</taxon>
        <taxon>Cimicomorpha</taxon>
        <taxon>Miridae</taxon>
        <taxon>Dicyphina</taxon>
        <taxon>Nesidiocoris</taxon>
    </lineage>
</organism>
<dbReference type="PRINTS" id="PR00019">
    <property type="entry name" value="LEURICHRPT"/>
</dbReference>
<dbReference type="InterPro" id="IPR032675">
    <property type="entry name" value="LRR_dom_sf"/>
</dbReference>
<dbReference type="InterPro" id="IPR050541">
    <property type="entry name" value="LRR_TM_domain-containing"/>
</dbReference>
<proteinExistence type="predicted"/>
<dbReference type="SMART" id="SM00365">
    <property type="entry name" value="LRR_SD22"/>
    <property type="match status" value="6"/>
</dbReference>
<keyword evidence="7" id="KW-1185">Reference proteome</keyword>
<dbReference type="EMBL" id="AP028910">
    <property type="protein sequence ID" value="BES90839.1"/>
    <property type="molecule type" value="Genomic_DNA"/>
</dbReference>